<dbReference type="OrthoDB" id="6024860at2"/>
<dbReference type="InterPro" id="IPR009495">
    <property type="entry name" value="NrsF"/>
</dbReference>
<keyword evidence="1" id="KW-0472">Membrane</keyword>
<protein>
    <recommendedName>
        <fullName evidence="4">DUF1109 domain-containing protein</fullName>
    </recommendedName>
</protein>
<feature type="transmembrane region" description="Helical" evidence="1">
    <location>
        <begin position="187"/>
        <end position="210"/>
    </location>
</feature>
<proteinExistence type="predicted"/>
<name>A0A2U1UY23_9PROT</name>
<evidence type="ECO:0000313" key="3">
    <source>
        <dbReference type="Proteomes" id="UP000245048"/>
    </source>
</evidence>
<evidence type="ECO:0008006" key="4">
    <source>
        <dbReference type="Google" id="ProtNLM"/>
    </source>
</evidence>
<feature type="transmembrane region" description="Helical" evidence="1">
    <location>
        <begin position="125"/>
        <end position="147"/>
    </location>
</feature>
<evidence type="ECO:0000313" key="2">
    <source>
        <dbReference type="EMBL" id="PWC26552.1"/>
    </source>
</evidence>
<dbReference type="AlphaFoldDB" id="A0A2U1UY23"/>
<keyword evidence="3" id="KW-1185">Reference proteome</keyword>
<evidence type="ECO:0000256" key="1">
    <source>
        <dbReference type="SAM" id="Phobius"/>
    </source>
</evidence>
<keyword evidence="1" id="KW-1133">Transmembrane helix</keyword>
<sequence length="220" mass="22735">MRSEELISRLARDLRPVRRLPGPLALTAAWVALAACVVGTAVLLMGPREDLMAHLAAPDRALPLLAAVATGLLAGFSAFQLALPDRDGRWGLLPLPAVLLWLTGMGWGCLADLARIGPAALRLGASFACFGFITALGLPLTAGIAFMARHAAALRPGPVVALGGLSAAALASVGLSCVHHLDAALMVLAWHGVAMLCVTAVAWNCGPWLLRRLGAAAPRL</sequence>
<comment type="caution">
    <text evidence="2">The sequence shown here is derived from an EMBL/GenBank/DDBJ whole genome shotgun (WGS) entry which is preliminary data.</text>
</comment>
<dbReference type="Proteomes" id="UP000245048">
    <property type="component" value="Unassembled WGS sequence"/>
</dbReference>
<organism evidence="2 3">
    <name type="scientific">Teichococcus aestuarii</name>
    <dbReference type="NCBI Taxonomy" id="568898"/>
    <lineage>
        <taxon>Bacteria</taxon>
        <taxon>Pseudomonadati</taxon>
        <taxon>Pseudomonadota</taxon>
        <taxon>Alphaproteobacteria</taxon>
        <taxon>Acetobacterales</taxon>
        <taxon>Roseomonadaceae</taxon>
        <taxon>Roseomonas</taxon>
    </lineage>
</organism>
<dbReference type="EMBL" id="PDOA01000032">
    <property type="protein sequence ID" value="PWC26552.1"/>
    <property type="molecule type" value="Genomic_DNA"/>
</dbReference>
<keyword evidence="1" id="KW-0812">Transmembrane</keyword>
<feature type="transmembrane region" description="Helical" evidence="1">
    <location>
        <begin position="90"/>
        <end position="113"/>
    </location>
</feature>
<accession>A0A2U1UY23</accession>
<feature type="transmembrane region" description="Helical" evidence="1">
    <location>
        <begin position="159"/>
        <end position="181"/>
    </location>
</feature>
<gene>
    <name evidence="2" type="ORF">CR165_22610</name>
</gene>
<reference evidence="3" key="1">
    <citation type="submission" date="2017-10" db="EMBL/GenBank/DDBJ databases">
        <authorList>
            <person name="Toshchakov S.V."/>
            <person name="Goeva M.A."/>
        </authorList>
    </citation>
    <scope>NUCLEOTIDE SEQUENCE [LARGE SCALE GENOMIC DNA]</scope>
    <source>
        <strain evidence="3">JR1/69-1-13</strain>
    </source>
</reference>
<feature type="transmembrane region" description="Helical" evidence="1">
    <location>
        <begin position="20"/>
        <end position="44"/>
    </location>
</feature>
<dbReference type="Pfam" id="PF06532">
    <property type="entry name" value="NrsF"/>
    <property type="match status" value="1"/>
</dbReference>
<dbReference type="RefSeq" id="WP_109519185.1">
    <property type="nucleotide sequence ID" value="NZ_PDOA01000032.1"/>
</dbReference>
<feature type="transmembrane region" description="Helical" evidence="1">
    <location>
        <begin position="64"/>
        <end position="83"/>
    </location>
</feature>